<feature type="transmembrane region" description="Helical" evidence="10">
    <location>
        <begin position="380"/>
        <end position="411"/>
    </location>
</feature>
<dbReference type="AlphaFoldDB" id="K2RBU5"/>
<evidence type="ECO:0000256" key="8">
    <source>
        <dbReference type="ARBA" id="ARBA00059506"/>
    </source>
</evidence>
<feature type="coiled-coil region" evidence="11">
    <location>
        <begin position="100"/>
        <end position="155"/>
    </location>
</feature>
<protein>
    <recommendedName>
        <fullName evidence="9 10">A-type ATP synthase subunit I</fullName>
    </recommendedName>
</protein>
<organism evidence="12 13">
    <name type="scientific">Methanobacterium formicicum (strain DSM 3637 / PP1)</name>
    <dbReference type="NCBI Taxonomy" id="1204725"/>
    <lineage>
        <taxon>Archaea</taxon>
        <taxon>Methanobacteriati</taxon>
        <taxon>Methanobacteriota</taxon>
        <taxon>Methanomada group</taxon>
        <taxon>Methanobacteria</taxon>
        <taxon>Methanobacteriales</taxon>
        <taxon>Methanobacteriaceae</taxon>
        <taxon>Methanobacterium</taxon>
    </lineage>
</organism>
<dbReference type="GO" id="GO:0033179">
    <property type="term" value="C:proton-transporting V-type ATPase, V0 domain"/>
    <property type="evidence" value="ECO:0007669"/>
    <property type="project" value="InterPro"/>
</dbReference>
<dbReference type="EMBL" id="AMPO01000005">
    <property type="protein sequence ID" value="EKF85774.1"/>
    <property type="molecule type" value="Genomic_DNA"/>
</dbReference>
<keyword evidence="5 10" id="KW-1133">Transmembrane helix</keyword>
<reference evidence="12 13" key="1">
    <citation type="journal article" date="2012" name="J. Bacteriol.">
        <title>Draft genome sequence of Methanobacterium formicicum DSM 3637, an archaebacterium isolated from the methane producer amoeba Pelomyxa palustris.</title>
        <authorList>
            <person name="Gutierrez G."/>
        </authorList>
    </citation>
    <scope>NUCLEOTIDE SEQUENCE [LARGE SCALE GENOMIC DNA]</scope>
    <source>
        <strain evidence="13">DSM 3637 / PP1</strain>
    </source>
</reference>
<dbReference type="PANTHER" id="PTHR11629">
    <property type="entry name" value="VACUOLAR PROTON ATPASES"/>
    <property type="match status" value="1"/>
</dbReference>
<feature type="coiled-coil region" evidence="11">
    <location>
        <begin position="214"/>
        <end position="294"/>
    </location>
</feature>
<comment type="subcellular location">
    <subcellularLocation>
        <location evidence="1">Membrane</location>
        <topology evidence="1">Multi-pass membrane protein</topology>
    </subcellularLocation>
</comment>
<comment type="function">
    <text evidence="8">Component of the A-type ATP synthase that produces ATP from ADP in the presence of a proton gradient across the membrane.</text>
</comment>
<evidence type="ECO:0000256" key="5">
    <source>
        <dbReference type="ARBA" id="ARBA00022989"/>
    </source>
</evidence>
<dbReference type="Gene3D" id="3.30.70.2170">
    <property type="match status" value="1"/>
</dbReference>
<comment type="similarity">
    <text evidence="2 10">Belongs to the V-ATPase 116 kDa subunit family.</text>
</comment>
<evidence type="ECO:0000256" key="10">
    <source>
        <dbReference type="RuleBase" id="RU361189"/>
    </source>
</evidence>
<evidence type="ECO:0000256" key="6">
    <source>
        <dbReference type="ARBA" id="ARBA00023065"/>
    </source>
</evidence>
<feature type="transmembrane region" description="Helical" evidence="10">
    <location>
        <begin position="423"/>
        <end position="446"/>
    </location>
</feature>
<proteinExistence type="inferred from homology"/>
<evidence type="ECO:0000256" key="7">
    <source>
        <dbReference type="ARBA" id="ARBA00023136"/>
    </source>
</evidence>
<keyword evidence="6 10" id="KW-0406">Ion transport</keyword>
<dbReference type="PANTHER" id="PTHR11629:SF63">
    <property type="entry name" value="V-TYPE PROTON ATPASE SUBUNIT A"/>
    <property type="match status" value="1"/>
</dbReference>
<name>K2RBU5_METFP</name>
<dbReference type="GO" id="GO:0007035">
    <property type="term" value="P:vacuolar acidification"/>
    <property type="evidence" value="ECO:0007669"/>
    <property type="project" value="TreeGrafter"/>
</dbReference>
<keyword evidence="3 10" id="KW-0813">Transport</keyword>
<accession>K2RBU5</accession>
<dbReference type="NCBIfam" id="NF004428">
    <property type="entry name" value="PRK05771.2-1"/>
    <property type="match status" value="1"/>
</dbReference>
<dbReference type="InterPro" id="IPR002490">
    <property type="entry name" value="V-ATPase_116kDa_su"/>
</dbReference>
<dbReference type="GO" id="GO:0046961">
    <property type="term" value="F:proton-transporting ATPase activity, rotational mechanism"/>
    <property type="evidence" value="ECO:0007669"/>
    <property type="project" value="InterPro"/>
</dbReference>
<feature type="transmembrane region" description="Helical" evidence="10">
    <location>
        <begin position="539"/>
        <end position="563"/>
    </location>
</feature>
<comment type="caution">
    <text evidence="12">The sequence shown here is derived from an EMBL/GenBank/DDBJ whole genome shotgun (WGS) entry which is preliminary data.</text>
</comment>
<dbReference type="Gene3D" id="1.20.1460.20">
    <property type="match status" value="1"/>
</dbReference>
<evidence type="ECO:0000256" key="3">
    <source>
        <dbReference type="ARBA" id="ARBA00022448"/>
    </source>
</evidence>
<evidence type="ECO:0000256" key="9">
    <source>
        <dbReference type="ARBA" id="ARBA00068671"/>
    </source>
</evidence>
<gene>
    <name evidence="12" type="ORF">A994_06830</name>
</gene>
<dbReference type="GO" id="GO:0051117">
    <property type="term" value="F:ATPase binding"/>
    <property type="evidence" value="ECO:0007669"/>
    <property type="project" value="TreeGrafter"/>
</dbReference>
<evidence type="ECO:0000313" key="13">
    <source>
        <dbReference type="Proteomes" id="UP000007360"/>
    </source>
</evidence>
<keyword evidence="13" id="KW-1185">Reference proteome</keyword>
<dbReference type="RefSeq" id="WP_004030656.1">
    <property type="nucleotide sequence ID" value="NZ_AMPO01000005.1"/>
</dbReference>
<keyword evidence="11" id="KW-0175">Coiled coil</keyword>
<dbReference type="Gene3D" id="3.30.70.2750">
    <property type="match status" value="1"/>
</dbReference>
<dbReference type="Pfam" id="PF01496">
    <property type="entry name" value="V_ATPase_I"/>
    <property type="match status" value="1"/>
</dbReference>
<sequence length="669" mass="74172">MFKPARMKKLRIITLDKYADSAVNSLHEAALVQIEDISERIQQDAEWGQILKPSSASPFTGKISSLLMKTSGTADFLKSMARKEKGILPLVKGFINPPPIEKVEVEALSVQELIQKAEKILGEVEAQTKPKEEKINQLDSRKTELENAVKVAENLSNFDVDLGLLEESNYVSFISGKISTESNDEFKGNLKDFNDEIVVFDQESKIKGFKTLVVVTLQKNADEVLSQLRKLEFERFEFSGLSGKPDEIIQKSESELESVAREKDSILNELADISAEWFEKLRALKEELEIEKQRSEVFSSFGETEKTVMFEGWVPEKKLKKALLTIDTSTEGHSIVDVTDPDVEKDNIPIQLDNPRFAKPYEMFVHMYSPPNYREIDPTVMMAIIFPFFFGFCLTESGYGIADALIGYIIFRGLGRNSKTMANLGLIMVACGVWAVIMGLVTNSFIGDFIPRFIWGNSALALPTTIPSINSFVHPENILIIALIVGVLHLNMGLIFGTYNNLVRGDVKEALGAQIVWFVLEAGVILLAVGYLLGFGILLYSGVGILILSIIMLVYFNGFFGIMDLSGFLGNVLSYARLLALCLSTGGIAMTVNILSGICAEMIPVIGIIIAPIVFIGGQIANGAFQTLGAFINSLRLHYVEFFAQFYIGGSQKFKAFRAKRKFTEIGGK</sequence>
<evidence type="ECO:0000256" key="4">
    <source>
        <dbReference type="ARBA" id="ARBA00022692"/>
    </source>
</evidence>
<dbReference type="Proteomes" id="UP000007360">
    <property type="component" value="Unassembled WGS sequence"/>
</dbReference>
<feature type="transmembrane region" description="Helical" evidence="10">
    <location>
        <begin position="602"/>
        <end position="625"/>
    </location>
</feature>
<dbReference type="GO" id="GO:0016787">
    <property type="term" value="F:hydrolase activity"/>
    <property type="evidence" value="ECO:0007669"/>
    <property type="project" value="UniProtKB-KW"/>
</dbReference>
<feature type="transmembrane region" description="Helical" evidence="10">
    <location>
        <begin position="511"/>
        <end position="533"/>
    </location>
</feature>
<evidence type="ECO:0000256" key="11">
    <source>
        <dbReference type="SAM" id="Coils"/>
    </source>
</evidence>
<dbReference type="GO" id="GO:0016471">
    <property type="term" value="C:vacuolar proton-transporting V-type ATPase complex"/>
    <property type="evidence" value="ECO:0007669"/>
    <property type="project" value="TreeGrafter"/>
</dbReference>
<evidence type="ECO:0000256" key="2">
    <source>
        <dbReference type="ARBA" id="ARBA00009904"/>
    </source>
</evidence>
<feature type="transmembrane region" description="Helical" evidence="10">
    <location>
        <begin position="575"/>
        <end position="596"/>
    </location>
</feature>
<dbReference type="PATRIC" id="fig|1204725.3.peg.1371"/>
<feature type="transmembrane region" description="Helical" evidence="10">
    <location>
        <begin position="478"/>
        <end position="499"/>
    </location>
</feature>
<keyword evidence="7 10" id="KW-0472">Membrane</keyword>
<dbReference type="OrthoDB" id="85892at2157"/>
<evidence type="ECO:0000313" key="12">
    <source>
        <dbReference type="EMBL" id="EKF85774.1"/>
    </source>
</evidence>
<keyword evidence="12" id="KW-0378">Hydrolase</keyword>
<keyword evidence="4 10" id="KW-0812">Transmembrane</keyword>
<evidence type="ECO:0000256" key="1">
    <source>
        <dbReference type="ARBA" id="ARBA00004141"/>
    </source>
</evidence>